<dbReference type="Gene3D" id="2.40.420.20">
    <property type="match status" value="1"/>
</dbReference>
<reference evidence="2 3" key="1">
    <citation type="submission" date="2020-10" db="EMBL/GenBank/DDBJ databases">
        <title>Draft genome of Ramlibacter aquaticus LMG 30558.</title>
        <authorList>
            <person name="Props R."/>
        </authorList>
    </citation>
    <scope>NUCLEOTIDE SEQUENCE [LARGE SCALE GENOMIC DNA]</scope>
    <source>
        <strain evidence="2 3">LMG 30558</strain>
    </source>
</reference>
<dbReference type="PANTHER" id="PTHR30469:SF15">
    <property type="entry name" value="HLYD FAMILY OF SECRETION PROTEINS"/>
    <property type="match status" value="1"/>
</dbReference>
<comment type="caution">
    <text evidence="2">The sequence shown here is derived from an EMBL/GenBank/DDBJ whole genome shotgun (WGS) entry which is preliminary data.</text>
</comment>
<dbReference type="Gene3D" id="2.40.50.100">
    <property type="match status" value="1"/>
</dbReference>
<dbReference type="RefSeq" id="WP_193779154.1">
    <property type="nucleotide sequence ID" value="NZ_JADDOJ010000008.1"/>
</dbReference>
<organism evidence="2 3">
    <name type="scientific">Ramlibacter aquaticus</name>
    <dbReference type="NCBI Taxonomy" id="2780094"/>
    <lineage>
        <taxon>Bacteria</taxon>
        <taxon>Pseudomonadati</taxon>
        <taxon>Pseudomonadota</taxon>
        <taxon>Betaproteobacteria</taxon>
        <taxon>Burkholderiales</taxon>
        <taxon>Comamonadaceae</taxon>
        <taxon>Ramlibacter</taxon>
    </lineage>
</organism>
<dbReference type="PROSITE" id="PS51318">
    <property type="entry name" value="TAT"/>
    <property type="match status" value="1"/>
</dbReference>
<dbReference type="InterPro" id="IPR006311">
    <property type="entry name" value="TAT_signal"/>
</dbReference>
<name>A0ABR9SCN2_9BURK</name>
<evidence type="ECO:0000256" key="1">
    <source>
        <dbReference type="SAM" id="Coils"/>
    </source>
</evidence>
<dbReference type="EMBL" id="JADDOJ010000008">
    <property type="protein sequence ID" value="MBE7939604.1"/>
    <property type="molecule type" value="Genomic_DNA"/>
</dbReference>
<protein>
    <submittedName>
        <fullName evidence="2">HlyD family efflux transporter periplasmic adaptor subunit</fullName>
    </submittedName>
</protein>
<dbReference type="Gene3D" id="1.10.287.470">
    <property type="entry name" value="Helix hairpin bin"/>
    <property type="match status" value="1"/>
</dbReference>
<evidence type="ECO:0000313" key="2">
    <source>
        <dbReference type="EMBL" id="MBE7939604.1"/>
    </source>
</evidence>
<evidence type="ECO:0000313" key="3">
    <source>
        <dbReference type="Proteomes" id="UP000715965"/>
    </source>
</evidence>
<proteinExistence type="predicted"/>
<accession>A0ABR9SCN2</accession>
<sequence>MDEDSKPRPARRWAWAAAAALAAALALAWAFAPSPVAVEAAAVTTGRFERSVEEDGRTRLKERFTVSAPVAARLQRITLREGDRVRRGDVVAVLLPVMPSLVDERSRAELEARLEAARANLDGARARLARARVAQREAQLELERSEKLARDGFVAPSRLASVRLALDAARREIEAAEAAQDLAGHERDQAQVALRPADAGIVAGKPLALRAPVDGLVIRLAVQSEATVPAGAPLMDLGDTARMEVVSELLTTEAVQAAPGTRAVIERWGGPPVEGRLVRVDPGAFTKVSALGIEEQRVNAVIDLVDPPPAWRNVGDGFRVAVRLVTQAVDGATLVPVGALFPQGEGLAAYRIEGGRAHVQALQVGGRNGSVAWVKQGLAPGQQVVVYPPPGVRDGGRVSVTPP</sequence>
<feature type="coiled-coil region" evidence="1">
    <location>
        <begin position="107"/>
        <end position="186"/>
    </location>
</feature>
<gene>
    <name evidence="2" type="ORF">IM725_03325</name>
</gene>
<dbReference type="Proteomes" id="UP000715965">
    <property type="component" value="Unassembled WGS sequence"/>
</dbReference>
<dbReference type="PANTHER" id="PTHR30469">
    <property type="entry name" value="MULTIDRUG RESISTANCE PROTEIN MDTA"/>
    <property type="match status" value="1"/>
</dbReference>
<keyword evidence="1" id="KW-0175">Coiled coil</keyword>
<keyword evidence="3" id="KW-1185">Reference proteome</keyword>